<gene>
    <name evidence="5" type="ORF">N657DRAFT_644056</name>
</gene>
<dbReference type="PANTHER" id="PTHR12215:SF10">
    <property type="entry name" value="L-AMINOADIPATE-SEMIALDEHYDE DEHYDROGENASE-PHOSPHOPANTETHEINYL TRANSFERASE"/>
    <property type="match status" value="1"/>
</dbReference>
<dbReference type="GO" id="GO:0008897">
    <property type="term" value="F:holo-[acyl-carrier-protein] synthase activity"/>
    <property type="evidence" value="ECO:0007669"/>
    <property type="project" value="UniProtKB-EC"/>
</dbReference>
<dbReference type="RefSeq" id="XP_062648994.1">
    <property type="nucleotide sequence ID" value="XM_062792680.1"/>
</dbReference>
<evidence type="ECO:0000256" key="2">
    <source>
        <dbReference type="ARBA" id="ARBA00022679"/>
    </source>
</evidence>
<accession>A0AAN6U2J5</accession>
<protein>
    <recommendedName>
        <fullName evidence="1">holo-[acyl-carrier-protein] synthase</fullName>
        <ecNumber evidence="1">2.7.8.7</ecNumber>
    </recommendedName>
</protein>
<organism evidence="5 6">
    <name type="scientific">Parathielavia appendiculata</name>
    <dbReference type="NCBI Taxonomy" id="2587402"/>
    <lineage>
        <taxon>Eukaryota</taxon>
        <taxon>Fungi</taxon>
        <taxon>Dikarya</taxon>
        <taxon>Ascomycota</taxon>
        <taxon>Pezizomycotina</taxon>
        <taxon>Sordariomycetes</taxon>
        <taxon>Sordariomycetidae</taxon>
        <taxon>Sordariales</taxon>
        <taxon>Chaetomiaceae</taxon>
        <taxon>Parathielavia</taxon>
    </lineage>
</organism>
<evidence type="ECO:0000259" key="4">
    <source>
        <dbReference type="Pfam" id="PF22624"/>
    </source>
</evidence>
<evidence type="ECO:0000313" key="5">
    <source>
        <dbReference type="EMBL" id="KAK4125223.1"/>
    </source>
</evidence>
<dbReference type="InterPro" id="IPR050559">
    <property type="entry name" value="P-Pant_transferase_sf"/>
</dbReference>
<dbReference type="Pfam" id="PF01648">
    <property type="entry name" value="ACPS"/>
    <property type="match status" value="1"/>
</dbReference>
<dbReference type="InterPro" id="IPR037143">
    <property type="entry name" value="4-PPantetheinyl_Trfase_dom_sf"/>
</dbReference>
<dbReference type="PANTHER" id="PTHR12215">
    <property type="entry name" value="PHOSPHOPANTETHEINE TRANSFERASE"/>
    <property type="match status" value="1"/>
</dbReference>
<comment type="caution">
    <text evidence="5">The sequence shown here is derived from an EMBL/GenBank/DDBJ whole genome shotgun (WGS) entry which is preliminary data.</text>
</comment>
<evidence type="ECO:0000259" key="3">
    <source>
        <dbReference type="Pfam" id="PF01648"/>
    </source>
</evidence>
<evidence type="ECO:0000256" key="1">
    <source>
        <dbReference type="ARBA" id="ARBA00013172"/>
    </source>
</evidence>
<sequence>MPPPNHSNKPTLAQWIFDTRSWYAEATRTKDLETHAARALSLVPASITKQVLNYFHVRDAKMALGSDLLKRYAISKLTHTPWQRITFTRDSHTKPVYVDPATGRQPVSFNISHQAGIVAIVAVANFPSPTSRTDQDEDAGEETPPAQVGVDVVCTSERRDRDQEMIAKDGWPTFVDMHADVLSPGEVSYLKHRVLAAVPELVAPPPPPPTAEAINDGKLRAFYALWALREAYVKLTGEALLAEWLKELEFPAVRPTNPTPGWGVPAWEEGGEVLRDVEILFKGRKVEDVNMSLRSMGQDYMIATAVRTPGRPEEGLGWTLGPYEMLSLEEVLRFAEASR</sequence>
<dbReference type="GO" id="GO:0000287">
    <property type="term" value="F:magnesium ion binding"/>
    <property type="evidence" value="ECO:0007669"/>
    <property type="project" value="InterPro"/>
</dbReference>
<reference evidence="5" key="1">
    <citation type="journal article" date="2023" name="Mol. Phylogenet. Evol.">
        <title>Genome-scale phylogeny and comparative genomics of the fungal order Sordariales.</title>
        <authorList>
            <person name="Hensen N."/>
            <person name="Bonometti L."/>
            <person name="Westerberg I."/>
            <person name="Brannstrom I.O."/>
            <person name="Guillou S."/>
            <person name="Cros-Aarteil S."/>
            <person name="Calhoun S."/>
            <person name="Haridas S."/>
            <person name="Kuo A."/>
            <person name="Mondo S."/>
            <person name="Pangilinan J."/>
            <person name="Riley R."/>
            <person name="LaButti K."/>
            <person name="Andreopoulos B."/>
            <person name="Lipzen A."/>
            <person name="Chen C."/>
            <person name="Yan M."/>
            <person name="Daum C."/>
            <person name="Ng V."/>
            <person name="Clum A."/>
            <person name="Steindorff A."/>
            <person name="Ohm R.A."/>
            <person name="Martin F."/>
            <person name="Silar P."/>
            <person name="Natvig D.O."/>
            <person name="Lalanne C."/>
            <person name="Gautier V."/>
            <person name="Ament-Velasquez S.L."/>
            <person name="Kruys A."/>
            <person name="Hutchinson M.I."/>
            <person name="Powell A.J."/>
            <person name="Barry K."/>
            <person name="Miller A.N."/>
            <person name="Grigoriev I.V."/>
            <person name="Debuchy R."/>
            <person name="Gladieux P."/>
            <person name="Hiltunen Thoren M."/>
            <person name="Johannesson H."/>
        </authorList>
    </citation>
    <scope>NUCLEOTIDE SEQUENCE</scope>
    <source>
        <strain evidence="5">CBS 731.68</strain>
    </source>
</reference>
<keyword evidence="6" id="KW-1185">Reference proteome</keyword>
<dbReference type="Gene3D" id="3.90.470.20">
    <property type="entry name" value="4'-phosphopantetheinyl transferase domain"/>
    <property type="match status" value="2"/>
</dbReference>
<feature type="domain" description="4'-phosphopantetheinyl transferase" evidence="3">
    <location>
        <begin position="147"/>
        <end position="244"/>
    </location>
</feature>
<keyword evidence="2 5" id="KW-0808">Transferase</keyword>
<dbReference type="GO" id="GO:0005829">
    <property type="term" value="C:cytosol"/>
    <property type="evidence" value="ECO:0007669"/>
    <property type="project" value="TreeGrafter"/>
</dbReference>
<name>A0AAN6U2J5_9PEZI</name>
<dbReference type="Pfam" id="PF22624">
    <property type="entry name" value="AASDHPPT_N"/>
    <property type="match status" value="1"/>
</dbReference>
<dbReference type="Proteomes" id="UP001302602">
    <property type="component" value="Unassembled WGS sequence"/>
</dbReference>
<dbReference type="InterPro" id="IPR055066">
    <property type="entry name" value="AASDHPPT_N"/>
</dbReference>
<dbReference type="SUPFAM" id="SSF56214">
    <property type="entry name" value="4'-phosphopantetheinyl transferase"/>
    <property type="match status" value="2"/>
</dbReference>
<reference evidence="5" key="2">
    <citation type="submission" date="2023-05" db="EMBL/GenBank/DDBJ databases">
        <authorList>
            <consortium name="Lawrence Berkeley National Laboratory"/>
            <person name="Steindorff A."/>
            <person name="Hensen N."/>
            <person name="Bonometti L."/>
            <person name="Westerberg I."/>
            <person name="Brannstrom I.O."/>
            <person name="Guillou S."/>
            <person name="Cros-Aarteil S."/>
            <person name="Calhoun S."/>
            <person name="Haridas S."/>
            <person name="Kuo A."/>
            <person name="Mondo S."/>
            <person name="Pangilinan J."/>
            <person name="Riley R."/>
            <person name="Labutti K."/>
            <person name="Andreopoulos B."/>
            <person name="Lipzen A."/>
            <person name="Chen C."/>
            <person name="Yanf M."/>
            <person name="Daum C."/>
            <person name="Ng V."/>
            <person name="Clum A."/>
            <person name="Ohm R."/>
            <person name="Martin F."/>
            <person name="Silar P."/>
            <person name="Natvig D."/>
            <person name="Lalanne C."/>
            <person name="Gautier V."/>
            <person name="Ament-Velasquez S.L."/>
            <person name="Kruys A."/>
            <person name="Hutchinson M.I."/>
            <person name="Powell A.J."/>
            <person name="Barry K."/>
            <person name="Miller A.N."/>
            <person name="Grigoriev I.V."/>
            <person name="Debuchy R."/>
            <person name="Gladieux P."/>
            <person name="Thoren M.H."/>
            <person name="Johannesson H."/>
        </authorList>
    </citation>
    <scope>NUCLEOTIDE SEQUENCE</scope>
    <source>
        <strain evidence="5">CBS 731.68</strain>
    </source>
</reference>
<dbReference type="InterPro" id="IPR008278">
    <property type="entry name" value="4-PPantetheinyl_Trfase_dom"/>
</dbReference>
<feature type="domain" description="4'-phosphopantetheinyl transferase N-terminal" evidence="4">
    <location>
        <begin position="37"/>
        <end position="123"/>
    </location>
</feature>
<proteinExistence type="predicted"/>
<dbReference type="AlphaFoldDB" id="A0AAN6U2J5"/>
<evidence type="ECO:0000313" key="6">
    <source>
        <dbReference type="Proteomes" id="UP001302602"/>
    </source>
</evidence>
<dbReference type="EC" id="2.7.8.7" evidence="1"/>
<dbReference type="GeneID" id="87829449"/>
<dbReference type="EMBL" id="MU853226">
    <property type="protein sequence ID" value="KAK4125223.1"/>
    <property type="molecule type" value="Genomic_DNA"/>
</dbReference>
<dbReference type="GO" id="GO:0019878">
    <property type="term" value="P:lysine biosynthetic process via aminoadipic acid"/>
    <property type="evidence" value="ECO:0007669"/>
    <property type="project" value="TreeGrafter"/>
</dbReference>